<accession>A0A0F9CXG7</accession>
<name>A0A0F9CXG7_9ZZZZ</name>
<comment type="caution">
    <text evidence="1">The sequence shown here is derived from an EMBL/GenBank/DDBJ whole genome shotgun (WGS) entry which is preliminary data.</text>
</comment>
<evidence type="ECO:0000313" key="1">
    <source>
        <dbReference type="EMBL" id="KKL46206.1"/>
    </source>
</evidence>
<gene>
    <name evidence="1" type="ORF">LCGC14_2347900</name>
</gene>
<dbReference type="AlphaFoldDB" id="A0A0F9CXG7"/>
<protein>
    <submittedName>
        <fullName evidence="1">Uncharacterized protein</fullName>
    </submittedName>
</protein>
<dbReference type="EMBL" id="LAZR01034119">
    <property type="protein sequence ID" value="KKL46206.1"/>
    <property type="molecule type" value="Genomic_DNA"/>
</dbReference>
<sequence>MAIKAGQILHVADGFLVDRIQSAGAGSVNVNTERIEELGNYQAVATIRDIPDLSFEMETFDMGTEMHEILFNAASGDAAGTKYDVEIDVKPMDIISPFKGEGLFTTVRGLIIPFLAIESLAYNFSIDNPGALTVGLRGDSIFYVPGSVYQEIFVGDGIATAFTFGSGTGGTAGPALSTTIDGVTRFVLGAYVEDTLT</sequence>
<proteinExistence type="predicted"/>
<feature type="non-terminal residue" evidence="1">
    <location>
        <position position="197"/>
    </location>
</feature>
<organism evidence="1">
    <name type="scientific">marine sediment metagenome</name>
    <dbReference type="NCBI Taxonomy" id="412755"/>
    <lineage>
        <taxon>unclassified sequences</taxon>
        <taxon>metagenomes</taxon>
        <taxon>ecological metagenomes</taxon>
    </lineage>
</organism>
<reference evidence="1" key="1">
    <citation type="journal article" date="2015" name="Nature">
        <title>Complex archaea that bridge the gap between prokaryotes and eukaryotes.</title>
        <authorList>
            <person name="Spang A."/>
            <person name="Saw J.H."/>
            <person name="Jorgensen S.L."/>
            <person name="Zaremba-Niedzwiedzka K."/>
            <person name="Martijn J."/>
            <person name="Lind A.E."/>
            <person name="van Eijk R."/>
            <person name="Schleper C."/>
            <person name="Guy L."/>
            <person name="Ettema T.J."/>
        </authorList>
    </citation>
    <scope>NUCLEOTIDE SEQUENCE</scope>
</reference>